<dbReference type="Proteomes" id="UP000663090">
    <property type="component" value="Chromosome"/>
</dbReference>
<sequence length="142" mass="15747">MTFLRGMSTFTLWADDLPAATRWYSELLGTEPYFRSENAGRGPGYVEYRIGDSLHELGIIDRRFAPKGLVMGQGGAVVYWHVDDVPAALARLLERGAQLLDGIRERGPGFVTASVIDPFGNVLGIMFNRHYLEMLGARDGAR</sequence>
<feature type="domain" description="VOC" evidence="1">
    <location>
        <begin position="6"/>
        <end position="128"/>
    </location>
</feature>
<dbReference type="Gene3D" id="3.10.180.10">
    <property type="entry name" value="2,3-Dihydroxybiphenyl 1,2-Dioxygenase, domain 1"/>
    <property type="match status" value="1"/>
</dbReference>
<evidence type="ECO:0000313" key="2">
    <source>
        <dbReference type="EMBL" id="QSQ13990.1"/>
    </source>
</evidence>
<dbReference type="InterPro" id="IPR004360">
    <property type="entry name" value="Glyas_Fos-R_dOase_dom"/>
</dbReference>
<protein>
    <submittedName>
        <fullName evidence="2">VOC family protein</fullName>
    </submittedName>
</protein>
<dbReference type="SUPFAM" id="SSF54593">
    <property type="entry name" value="Glyoxalase/Bleomycin resistance protein/Dihydroxybiphenyl dioxygenase"/>
    <property type="match status" value="1"/>
</dbReference>
<organism evidence="2 3">
    <name type="scientific">Myxococcus landrumensis</name>
    <dbReference type="NCBI Taxonomy" id="2813577"/>
    <lineage>
        <taxon>Bacteria</taxon>
        <taxon>Pseudomonadati</taxon>
        <taxon>Myxococcota</taxon>
        <taxon>Myxococcia</taxon>
        <taxon>Myxococcales</taxon>
        <taxon>Cystobacterineae</taxon>
        <taxon>Myxococcaceae</taxon>
        <taxon>Myxococcus</taxon>
    </lineage>
</organism>
<dbReference type="InterPro" id="IPR037523">
    <property type="entry name" value="VOC_core"/>
</dbReference>
<dbReference type="PROSITE" id="PS51819">
    <property type="entry name" value="VOC"/>
    <property type="match status" value="1"/>
</dbReference>
<accession>A0ABX7N8L2</accession>
<reference evidence="2 3" key="1">
    <citation type="submission" date="2021-02" db="EMBL/GenBank/DDBJ databases">
        <title>De Novo genome assembly of isolated myxobacteria.</title>
        <authorList>
            <person name="Stevens D.C."/>
        </authorList>
    </citation>
    <scope>NUCLEOTIDE SEQUENCE [LARGE SCALE GENOMIC DNA]</scope>
    <source>
        <strain evidence="2 3">SCHIC003</strain>
    </source>
</reference>
<evidence type="ECO:0000259" key="1">
    <source>
        <dbReference type="PROSITE" id="PS51819"/>
    </source>
</evidence>
<dbReference type="InterPro" id="IPR029068">
    <property type="entry name" value="Glyas_Bleomycin-R_OHBP_Dase"/>
</dbReference>
<name>A0ABX7N8L2_9BACT</name>
<dbReference type="RefSeq" id="WP_206715784.1">
    <property type="nucleotide sequence ID" value="NZ_CP071091.1"/>
</dbReference>
<gene>
    <name evidence="2" type="ORF">JY572_37695</name>
</gene>
<dbReference type="Pfam" id="PF00903">
    <property type="entry name" value="Glyoxalase"/>
    <property type="match status" value="1"/>
</dbReference>
<proteinExistence type="predicted"/>
<evidence type="ECO:0000313" key="3">
    <source>
        <dbReference type="Proteomes" id="UP000663090"/>
    </source>
</evidence>
<keyword evidence="3" id="KW-1185">Reference proteome</keyword>
<dbReference type="EMBL" id="CP071091">
    <property type="protein sequence ID" value="QSQ13990.1"/>
    <property type="molecule type" value="Genomic_DNA"/>
</dbReference>